<dbReference type="PROSITE" id="PS50025">
    <property type="entry name" value="LAM_G_DOMAIN"/>
    <property type="match status" value="1"/>
</dbReference>
<evidence type="ECO:0000313" key="4">
    <source>
        <dbReference type="Proteomes" id="UP000609879"/>
    </source>
</evidence>
<reference evidence="3 4" key="1">
    <citation type="submission" date="2021-01" db="EMBL/GenBank/DDBJ databases">
        <title>Whole genome shotgun sequence of Actinoplanes deccanensis NBRC 13994.</title>
        <authorList>
            <person name="Komaki H."/>
            <person name="Tamura T."/>
        </authorList>
    </citation>
    <scope>NUCLEOTIDE SEQUENCE [LARGE SCALE GENOMIC DNA]</scope>
    <source>
        <strain evidence="3 4">NBRC 13994</strain>
    </source>
</reference>
<evidence type="ECO:0000313" key="3">
    <source>
        <dbReference type="EMBL" id="GID72550.1"/>
    </source>
</evidence>
<feature type="domain" description="Laminin G" evidence="2">
    <location>
        <begin position="78"/>
        <end position="237"/>
    </location>
</feature>
<sequence>MKKRRLWMVSVAVASLLVPAPARASAGHEIAFWGMNERAGSSTMRDGSGHGFNGRIGRDIGVGMRTDSSYGYRFERLEPDTPPTRPGHLALVPDDGELDPGTRDYAITVRLRTREHFGNIIQKGQATVRGGSYKIQIPNGRVQCWFRGSATALLVTAPRAINDGSWHTIRCERTDEGVSLAIDGRTVAGRYGRTGAIANEWPIAIGGKTDCDQVDVGCDYFAGDIDYIALEVDEHAW</sequence>
<dbReference type="SUPFAM" id="SSF49899">
    <property type="entry name" value="Concanavalin A-like lectins/glucanases"/>
    <property type="match status" value="1"/>
</dbReference>
<protein>
    <recommendedName>
        <fullName evidence="2">Laminin G domain-containing protein</fullName>
    </recommendedName>
</protein>
<dbReference type="Gene3D" id="2.60.120.200">
    <property type="match status" value="1"/>
</dbReference>
<comment type="caution">
    <text evidence="3">The sequence shown here is derived from an EMBL/GenBank/DDBJ whole genome shotgun (WGS) entry which is preliminary data.</text>
</comment>
<accession>A0ABQ3XXT9</accession>
<dbReference type="RefSeq" id="WP_203760494.1">
    <property type="nucleotide sequence ID" value="NZ_BAAABO010000025.1"/>
</dbReference>
<feature type="signal peptide" evidence="1">
    <location>
        <begin position="1"/>
        <end position="24"/>
    </location>
</feature>
<organism evidence="3 4">
    <name type="scientific">Paractinoplanes deccanensis</name>
    <dbReference type="NCBI Taxonomy" id="113561"/>
    <lineage>
        <taxon>Bacteria</taxon>
        <taxon>Bacillati</taxon>
        <taxon>Actinomycetota</taxon>
        <taxon>Actinomycetes</taxon>
        <taxon>Micromonosporales</taxon>
        <taxon>Micromonosporaceae</taxon>
        <taxon>Paractinoplanes</taxon>
    </lineage>
</organism>
<dbReference type="CDD" id="cd00110">
    <property type="entry name" value="LamG"/>
    <property type="match status" value="1"/>
</dbReference>
<keyword evidence="1" id="KW-0732">Signal</keyword>
<dbReference type="Proteomes" id="UP000609879">
    <property type="component" value="Unassembled WGS sequence"/>
</dbReference>
<dbReference type="InterPro" id="IPR001791">
    <property type="entry name" value="Laminin_G"/>
</dbReference>
<evidence type="ECO:0000259" key="2">
    <source>
        <dbReference type="PROSITE" id="PS50025"/>
    </source>
</evidence>
<gene>
    <name evidence="3" type="ORF">Ade02nite_11910</name>
</gene>
<dbReference type="EMBL" id="BOMI01000017">
    <property type="protein sequence ID" value="GID72550.1"/>
    <property type="molecule type" value="Genomic_DNA"/>
</dbReference>
<dbReference type="SMART" id="SM00282">
    <property type="entry name" value="LamG"/>
    <property type="match status" value="1"/>
</dbReference>
<proteinExistence type="predicted"/>
<feature type="chain" id="PRO_5046148582" description="Laminin G domain-containing protein" evidence="1">
    <location>
        <begin position="25"/>
        <end position="237"/>
    </location>
</feature>
<dbReference type="InterPro" id="IPR013320">
    <property type="entry name" value="ConA-like_dom_sf"/>
</dbReference>
<evidence type="ECO:0000256" key="1">
    <source>
        <dbReference type="SAM" id="SignalP"/>
    </source>
</evidence>
<dbReference type="Pfam" id="PF02210">
    <property type="entry name" value="Laminin_G_2"/>
    <property type="match status" value="1"/>
</dbReference>
<keyword evidence="4" id="KW-1185">Reference proteome</keyword>
<name>A0ABQ3XXT9_9ACTN</name>